<dbReference type="GO" id="GO:0015920">
    <property type="term" value="P:lipopolysaccharide transport"/>
    <property type="evidence" value="ECO:0007669"/>
    <property type="project" value="TreeGrafter"/>
</dbReference>
<keyword evidence="3" id="KW-0812">Transmembrane</keyword>
<dbReference type="PANTHER" id="PTHR30413">
    <property type="entry name" value="INNER MEMBRANE TRANSPORT PERMEASE"/>
    <property type="match status" value="1"/>
</dbReference>
<feature type="transmembrane region" description="Helical" evidence="3">
    <location>
        <begin position="141"/>
        <end position="163"/>
    </location>
</feature>
<feature type="transmembrane region" description="Helical" evidence="3">
    <location>
        <begin position="95"/>
        <end position="120"/>
    </location>
</feature>
<proteinExistence type="inferred from homology"/>
<dbReference type="RefSeq" id="WP_189495214.1">
    <property type="nucleotide sequence ID" value="NZ_BMZH01000002.1"/>
</dbReference>
<feature type="transmembrane region" description="Helical" evidence="3">
    <location>
        <begin position="169"/>
        <end position="192"/>
    </location>
</feature>
<comment type="caution">
    <text evidence="4">The sequence shown here is derived from an EMBL/GenBank/DDBJ whole genome shotgun (WGS) entry which is preliminary data.</text>
</comment>
<organism evidence="4 5">
    <name type="scientific">Algimonas arctica</name>
    <dbReference type="NCBI Taxonomy" id="1479486"/>
    <lineage>
        <taxon>Bacteria</taxon>
        <taxon>Pseudomonadati</taxon>
        <taxon>Pseudomonadota</taxon>
        <taxon>Alphaproteobacteria</taxon>
        <taxon>Maricaulales</taxon>
        <taxon>Robiginitomaculaceae</taxon>
        <taxon>Algimonas</taxon>
    </lineage>
</organism>
<reference evidence="4" key="2">
    <citation type="submission" date="2020-09" db="EMBL/GenBank/DDBJ databases">
        <authorList>
            <person name="Sun Q."/>
            <person name="Kim S."/>
        </authorList>
    </citation>
    <scope>NUCLEOTIDE SEQUENCE</scope>
    <source>
        <strain evidence="4">KCTC 32513</strain>
    </source>
</reference>
<dbReference type="Proteomes" id="UP000634004">
    <property type="component" value="Unassembled WGS sequence"/>
</dbReference>
<keyword evidence="2" id="KW-0813">Transport</keyword>
<comment type="similarity">
    <text evidence="1">Belongs to the ABC-2 integral membrane protein family.</text>
</comment>
<feature type="transmembrane region" description="Helical" evidence="3">
    <location>
        <begin position="257"/>
        <end position="277"/>
    </location>
</feature>
<feature type="transmembrane region" description="Helical" evidence="3">
    <location>
        <begin position="62"/>
        <end position="83"/>
    </location>
</feature>
<keyword evidence="3" id="KW-1133">Transmembrane helix</keyword>
<accession>A0A8J3G1F0</accession>
<dbReference type="PANTHER" id="PTHR30413:SF10">
    <property type="entry name" value="CAPSULE POLYSACCHARIDE EXPORT INNER-MEMBRANE PROTEIN CTRC"/>
    <property type="match status" value="1"/>
</dbReference>
<sequence length="288" mass="32429">MPTVSESNASLTVESNLQKQIVYSSGPSTFQDVLSDIKDGLSRTPLWAQFATRDLRGRFSGAALGSLWFIIMHLLIVSGLAVMYSKILGTDLREYLPYVAVGLTVWNIINGIISDGAGVFPANQVYLKQVKLPFSFFIFRINLKHLLIFFYQCTVVIGMYALLKMGPHMIMLLAIPGFMLLLLFLLSASLLAGIVATRSRDMNGLIQSALRFAFFLTPIFWDARRLGEYAFLMNFNPFYHFLEIVRAPLLGNYPTAVNYYACIGMTAITIVLTLFAFKYSMKKLAYWI</sequence>
<dbReference type="AlphaFoldDB" id="A0A8J3G1F0"/>
<evidence type="ECO:0000256" key="2">
    <source>
        <dbReference type="ARBA" id="ARBA00022448"/>
    </source>
</evidence>
<dbReference type="EMBL" id="BMZH01000002">
    <property type="protein sequence ID" value="GHA85390.1"/>
    <property type="molecule type" value="Genomic_DNA"/>
</dbReference>
<evidence type="ECO:0000313" key="5">
    <source>
        <dbReference type="Proteomes" id="UP000634004"/>
    </source>
</evidence>
<gene>
    <name evidence="4" type="primary">rfbD</name>
    <name evidence="4" type="ORF">GCM10009069_05670</name>
</gene>
<protein>
    <submittedName>
        <fullName evidence="4">Sugar ABC transporter permease</fullName>
    </submittedName>
</protein>
<reference evidence="4" key="1">
    <citation type="journal article" date="2014" name="Int. J. Syst. Evol. Microbiol.">
        <title>Complete genome sequence of Corynebacterium casei LMG S-19264T (=DSM 44701T), isolated from a smear-ripened cheese.</title>
        <authorList>
            <consortium name="US DOE Joint Genome Institute (JGI-PGF)"/>
            <person name="Walter F."/>
            <person name="Albersmeier A."/>
            <person name="Kalinowski J."/>
            <person name="Ruckert C."/>
        </authorList>
    </citation>
    <scope>NUCLEOTIDE SEQUENCE</scope>
    <source>
        <strain evidence="4">KCTC 32513</strain>
    </source>
</reference>
<evidence type="ECO:0000256" key="1">
    <source>
        <dbReference type="ARBA" id="ARBA00007783"/>
    </source>
</evidence>
<keyword evidence="3" id="KW-0472">Membrane</keyword>
<evidence type="ECO:0000256" key="3">
    <source>
        <dbReference type="SAM" id="Phobius"/>
    </source>
</evidence>
<keyword evidence="5" id="KW-1185">Reference proteome</keyword>
<evidence type="ECO:0000313" key="4">
    <source>
        <dbReference type="EMBL" id="GHA85390.1"/>
    </source>
</evidence>
<name>A0A8J3G1F0_9PROT</name>
<feature type="transmembrane region" description="Helical" evidence="3">
    <location>
        <begin position="204"/>
        <end position="221"/>
    </location>
</feature>